<name>A0A085Z8Y2_9FLAO</name>
<sequence>MNHYQEFAAAQLQKLIPIQDEFKKQYKIDSYSNWFYDSDSEILRLYNDETDEVFFKYIPIGTFSLTSKTWMWSWFNKYLSEKNKFETLKIKKFGKINHYTKLYEGAFQSDEYDGWEFLAISFDIFNGIGAYNVKTENIDFYLLLTEKIESNMNPEIKLLKQKTLECGSHGFQRPAFVCQHLNLENPIGFEEAMETHKGMELNENEDLQAWCNECEKVRVQYGEWNEESEKFAKIKLICENCYFEMKELNNA</sequence>
<dbReference type="Proteomes" id="UP000028713">
    <property type="component" value="Unassembled WGS sequence"/>
</dbReference>
<reference evidence="1 2" key="1">
    <citation type="submission" date="2014-07" db="EMBL/GenBank/DDBJ databases">
        <title>Genome of Chryseobacterium formosense LMG 24722.</title>
        <authorList>
            <person name="Pipes S.E."/>
            <person name="Stropko S.J."/>
            <person name="Newman J.D."/>
        </authorList>
    </citation>
    <scope>NUCLEOTIDE SEQUENCE [LARGE SCALE GENOMIC DNA]</scope>
    <source>
        <strain evidence="1 2">LMG 24722</strain>
    </source>
</reference>
<accession>A0A085Z8Y2</accession>
<dbReference type="InterPro" id="IPR049249">
    <property type="entry name" value="DUF6882"/>
</dbReference>
<proteinExistence type="predicted"/>
<comment type="caution">
    <text evidence="1">The sequence shown here is derived from an EMBL/GenBank/DDBJ whole genome shotgun (WGS) entry which is preliminary data.</text>
</comment>
<dbReference type="RefSeq" id="WP_034675734.1">
    <property type="nucleotide sequence ID" value="NZ_FPAP01000001.1"/>
</dbReference>
<dbReference type="eggNOG" id="ENOG502Z8SY">
    <property type="taxonomic scope" value="Bacteria"/>
</dbReference>
<organism evidence="1 2">
    <name type="scientific">Chryseobacterium formosense</name>
    <dbReference type="NCBI Taxonomy" id="236814"/>
    <lineage>
        <taxon>Bacteria</taxon>
        <taxon>Pseudomonadati</taxon>
        <taxon>Bacteroidota</taxon>
        <taxon>Flavobacteriia</taxon>
        <taxon>Flavobacteriales</taxon>
        <taxon>Weeksellaceae</taxon>
        <taxon>Chryseobacterium group</taxon>
        <taxon>Chryseobacterium</taxon>
    </lineage>
</organism>
<dbReference type="EMBL" id="JPRP01000001">
    <property type="protein sequence ID" value="KFF00896.1"/>
    <property type="molecule type" value="Genomic_DNA"/>
</dbReference>
<dbReference type="OrthoDB" id="7859927at2"/>
<gene>
    <name evidence="1" type="ORF">IX39_09840</name>
</gene>
<dbReference type="STRING" id="236814.IX39_09840"/>
<protein>
    <submittedName>
        <fullName evidence="1">Uncharacterized protein</fullName>
    </submittedName>
</protein>
<evidence type="ECO:0000313" key="1">
    <source>
        <dbReference type="EMBL" id="KFF00896.1"/>
    </source>
</evidence>
<keyword evidence="2" id="KW-1185">Reference proteome</keyword>
<dbReference type="AlphaFoldDB" id="A0A085Z8Y2"/>
<dbReference type="Pfam" id="PF21813">
    <property type="entry name" value="DUF6882"/>
    <property type="match status" value="1"/>
</dbReference>
<evidence type="ECO:0000313" key="2">
    <source>
        <dbReference type="Proteomes" id="UP000028713"/>
    </source>
</evidence>